<dbReference type="AlphaFoldDB" id="A0A508YLW3"/>
<dbReference type="SUPFAM" id="SSF56399">
    <property type="entry name" value="ADP-ribosylation"/>
    <property type="match status" value="1"/>
</dbReference>
<dbReference type="Pfam" id="PF04233">
    <property type="entry name" value="Phage_Mu_F"/>
    <property type="match status" value="1"/>
</dbReference>
<dbReference type="PROSITE" id="PS51996">
    <property type="entry name" value="TR_MART"/>
    <property type="match status" value="1"/>
</dbReference>
<dbReference type="GO" id="GO:0005576">
    <property type="term" value="C:extracellular region"/>
    <property type="evidence" value="ECO:0007669"/>
    <property type="project" value="InterPro"/>
</dbReference>
<evidence type="ECO:0000313" key="3">
    <source>
        <dbReference type="EMBL" id="VTZ89777.1"/>
    </source>
</evidence>
<dbReference type="RefSeq" id="WP_185910577.1">
    <property type="nucleotide sequence ID" value="NZ_CABFNH010000010.1"/>
</dbReference>
<feature type="domain" description="Phage head morphogenesis" evidence="2">
    <location>
        <begin position="189"/>
        <end position="296"/>
    </location>
</feature>
<dbReference type="InterPro" id="IPR003540">
    <property type="entry name" value="ADP-ribosyltransferase"/>
</dbReference>
<dbReference type="Gene3D" id="3.90.176.10">
    <property type="entry name" value="Toxin ADP-ribosyltransferase, Chain A, domain 1"/>
    <property type="match status" value="1"/>
</dbReference>
<reference evidence="3 4" key="1">
    <citation type="submission" date="2019-06" db="EMBL/GenBank/DDBJ databases">
        <authorList>
            <person name="Rodrigo-Torres L."/>
            <person name="Arahal R. D."/>
            <person name="Lucena T."/>
        </authorList>
    </citation>
    <scope>NUCLEOTIDE SEQUENCE [LARGE SCALE GENOMIC DNA]</scope>
    <source>
        <strain evidence="3 4">INIA P508</strain>
    </source>
</reference>
<organism evidence="3 4">
    <name type="scientific">Limosilactobacillus mucosae</name>
    <name type="common">Lactobacillus mucosae</name>
    <dbReference type="NCBI Taxonomy" id="97478"/>
    <lineage>
        <taxon>Bacteria</taxon>
        <taxon>Bacillati</taxon>
        <taxon>Bacillota</taxon>
        <taxon>Bacilli</taxon>
        <taxon>Lactobacillales</taxon>
        <taxon>Lactobacillaceae</taxon>
        <taxon>Limosilactobacillus</taxon>
    </lineage>
</organism>
<protein>
    <recommendedName>
        <fullName evidence="5">Phage head morphogenesis protein</fullName>
    </recommendedName>
</protein>
<dbReference type="Proteomes" id="UP000365705">
    <property type="component" value="Unassembled WGS sequence"/>
</dbReference>
<gene>
    <name evidence="3" type="ORF">LMUP508_00902</name>
</gene>
<dbReference type="NCBIfam" id="TIGR01641">
    <property type="entry name" value="phageSPP1_gp7"/>
    <property type="match status" value="1"/>
</dbReference>
<evidence type="ECO:0008006" key="5">
    <source>
        <dbReference type="Google" id="ProtNLM"/>
    </source>
</evidence>
<dbReference type="InterPro" id="IPR006528">
    <property type="entry name" value="Phage_head_morphogenesis_dom"/>
</dbReference>
<proteinExistence type="predicted"/>
<accession>A0A508YLW3</accession>
<evidence type="ECO:0000259" key="1">
    <source>
        <dbReference type="Pfam" id="PF03496"/>
    </source>
</evidence>
<evidence type="ECO:0000259" key="2">
    <source>
        <dbReference type="Pfam" id="PF04233"/>
    </source>
</evidence>
<sequence>MKQNLDNDQKFNQRLAEYYQRAIDGINRTIDENATLIVDENGNHTGYQPVTAGQMAAYQREAKHVVEQANQMRAQGQTPTYDDWSDNVNRRMQVYNATMRINRLELLKSQVGVHLTEATAETDKALTAKLSDDYIKECQRQAGIMEVTTQPSMWTSSKVAKIVMAQTNSATFSDRLWANQDALKAKLDVVISDSIIQGQSPSKMARRLKSEVKDTVTNQRYVAERIARTESARVQFTAQMNSIKANGYEYVQWFTEIKACPECQAIERKDNGWGPGIYKISKVPEIPVHPNCRCAISETVPETDKIGQPLTWHEEAALKRYVSSNSYKINDALRRNDFTPEDREEIGYLDEALLKIPIYVGQKILYRTFDFHKDRQRTFDFANNIVTSNFYVDSAYVSTSKSIYDDKNNDLTLIIKKSKHGRDLDVSSYNVGEQEVLFPRNSLFKVEGFGISNGNDYGLPKGKPYIVVTEGTANE</sequence>
<dbReference type="EMBL" id="CABFNH010000010">
    <property type="protein sequence ID" value="VTZ89777.1"/>
    <property type="molecule type" value="Genomic_DNA"/>
</dbReference>
<name>A0A508YLW3_LIMMU</name>
<evidence type="ECO:0000313" key="4">
    <source>
        <dbReference type="Proteomes" id="UP000365705"/>
    </source>
</evidence>
<feature type="domain" description="ADP ribosyltransferase" evidence="1">
    <location>
        <begin position="303"/>
        <end position="462"/>
    </location>
</feature>
<dbReference type="Pfam" id="PF03496">
    <property type="entry name" value="ADPrib_exo_Tox"/>
    <property type="match status" value="1"/>
</dbReference>